<dbReference type="InterPro" id="IPR013563">
    <property type="entry name" value="Oligopep_ABC_C"/>
</dbReference>
<gene>
    <name evidence="6" type="ORF">GCM10010170_101790</name>
</gene>
<dbReference type="Gene3D" id="3.40.50.300">
    <property type="entry name" value="P-loop containing nucleotide triphosphate hydrolases"/>
    <property type="match status" value="2"/>
</dbReference>
<feature type="domain" description="ABC transporter" evidence="5">
    <location>
        <begin position="16"/>
        <end position="266"/>
    </location>
</feature>
<dbReference type="Pfam" id="PF08352">
    <property type="entry name" value="oligo_HPY"/>
    <property type="match status" value="2"/>
</dbReference>
<evidence type="ECO:0000313" key="6">
    <source>
        <dbReference type="EMBL" id="GAA2389898.1"/>
    </source>
</evidence>
<comment type="caution">
    <text evidence="6">The sequence shown here is derived from an EMBL/GenBank/DDBJ whole genome shotgun (WGS) entry which is preliminary data.</text>
</comment>
<dbReference type="PROSITE" id="PS00211">
    <property type="entry name" value="ABC_TRANSPORTER_1"/>
    <property type="match status" value="2"/>
</dbReference>
<dbReference type="InterPro" id="IPR050319">
    <property type="entry name" value="ABC_transp_ATP-bind"/>
</dbReference>
<dbReference type="PROSITE" id="PS50893">
    <property type="entry name" value="ABC_TRANSPORTER_2"/>
    <property type="match status" value="2"/>
</dbReference>
<dbReference type="NCBIfam" id="NF008453">
    <property type="entry name" value="PRK11308.1"/>
    <property type="match status" value="2"/>
</dbReference>
<feature type="domain" description="ABC transporter" evidence="5">
    <location>
        <begin position="367"/>
        <end position="611"/>
    </location>
</feature>
<organism evidence="6 7">
    <name type="scientific">Dactylosporangium salmoneum</name>
    <dbReference type="NCBI Taxonomy" id="53361"/>
    <lineage>
        <taxon>Bacteria</taxon>
        <taxon>Bacillati</taxon>
        <taxon>Actinomycetota</taxon>
        <taxon>Actinomycetes</taxon>
        <taxon>Micromonosporales</taxon>
        <taxon>Micromonosporaceae</taxon>
        <taxon>Dactylosporangium</taxon>
    </lineage>
</organism>
<keyword evidence="4 6" id="KW-0067">ATP-binding</keyword>
<dbReference type="Proteomes" id="UP001501444">
    <property type="component" value="Unassembled WGS sequence"/>
</dbReference>
<protein>
    <submittedName>
        <fullName evidence="6">ABC transporter ATP-binding protein</fullName>
    </submittedName>
</protein>
<dbReference type="InterPro" id="IPR027417">
    <property type="entry name" value="P-loop_NTPase"/>
</dbReference>
<evidence type="ECO:0000259" key="5">
    <source>
        <dbReference type="PROSITE" id="PS50893"/>
    </source>
</evidence>
<keyword evidence="7" id="KW-1185">Reference proteome</keyword>
<keyword evidence="3" id="KW-0547">Nucleotide-binding</keyword>
<keyword evidence="2" id="KW-0813">Transport</keyword>
<evidence type="ECO:0000256" key="3">
    <source>
        <dbReference type="ARBA" id="ARBA00022741"/>
    </source>
</evidence>
<dbReference type="CDD" id="cd03257">
    <property type="entry name" value="ABC_NikE_OppD_transporters"/>
    <property type="match status" value="2"/>
</dbReference>
<dbReference type="SUPFAM" id="SSF52540">
    <property type="entry name" value="P-loop containing nucleoside triphosphate hydrolases"/>
    <property type="match status" value="2"/>
</dbReference>
<comment type="similarity">
    <text evidence="1">Belongs to the ABC transporter superfamily.</text>
</comment>
<dbReference type="InterPro" id="IPR017871">
    <property type="entry name" value="ABC_transporter-like_CS"/>
</dbReference>
<evidence type="ECO:0000313" key="7">
    <source>
        <dbReference type="Proteomes" id="UP001501444"/>
    </source>
</evidence>
<dbReference type="InterPro" id="IPR003593">
    <property type="entry name" value="AAA+_ATPase"/>
</dbReference>
<accession>A0ABN3HY12</accession>
<dbReference type="PANTHER" id="PTHR43776:SF7">
    <property type="entry name" value="D,D-DIPEPTIDE TRANSPORT ATP-BINDING PROTEIN DDPF-RELATED"/>
    <property type="match status" value="1"/>
</dbReference>
<dbReference type="InterPro" id="IPR003439">
    <property type="entry name" value="ABC_transporter-like_ATP-bd"/>
</dbReference>
<evidence type="ECO:0000256" key="2">
    <source>
        <dbReference type="ARBA" id="ARBA00022448"/>
    </source>
</evidence>
<dbReference type="SMART" id="SM00382">
    <property type="entry name" value="AAA"/>
    <property type="match status" value="2"/>
</dbReference>
<sequence length="628" mass="66766">MTAQTARIPAQRDGDLAADGLSVGYRSREGLTQVLADVSVRLRPGRILGLAGESGSGKSTLALSLLGYRVAGQETLAGRVAFDGQDLNRASIKELRKVWGARLAYLPQDTATSLNPALTVQRHFVEVLRRHRGLDTATAVQRSVEWLGRVEIPEPETALHKYPHQFSGGQQQRVALALALSVEPEVLILDEPTTGLDVVTQAHVNRLIVALARDAGIAALYVSHNLALLATVCDELAIMYAGQVVEQGVAAEVYAAPRHPYTAALIGAVPTIASDRPLHGIPGIPRPSVPVHVCGFAERCHLRDAACDIDVPLLTLAGGRTARCVRLDDLQPFDPAAEPAPARATARPAEARPAEAAATAGDAILAVDGVGVVFARPGSGEPFVAVDDVSVRVPAGRALGIAGESGSGKSTLLRAIAGLVRPSSGTITYRGAALPGLAGERPVALRRAIQIVFQNPDATLNPRHTVYQSLERPLKLFRPDIARRDRRDAVAAMMRQVRLSPDLLDRFPRHLSGGQRQRIAIGRALLAEPEVLLCDEVTSALDVSVQASILELLVGLQAERELTVVFVTHDLGVLRAVADEAIIMQHGVIREAGPTTRLLRAPAHPYTMELIAAVPNPERAAEFLGGGS</sequence>
<name>A0ABN3HY12_9ACTN</name>
<proteinExistence type="inferred from homology"/>
<dbReference type="NCBIfam" id="TIGR01727">
    <property type="entry name" value="oligo_HPY"/>
    <property type="match status" value="1"/>
</dbReference>
<dbReference type="GO" id="GO:0005524">
    <property type="term" value="F:ATP binding"/>
    <property type="evidence" value="ECO:0007669"/>
    <property type="project" value="UniProtKB-KW"/>
</dbReference>
<evidence type="ECO:0000256" key="4">
    <source>
        <dbReference type="ARBA" id="ARBA00022840"/>
    </source>
</evidence>
<evidence type="ECO:0000256" key="1">
    <source>
        <dbReference type="ARBA" id="ARBA00005417"/>
    </source>
</evidence>
<dbReference type="RefSeq" id="WP_344619968.1">
    <property type="nucleotide sequence ID" value="NZ_BAAARV010000120.1"/>
</dbReference>
<dbReference type="Pfam" id="PF00005">
    <property type="entry name" value="ABC_tran"/>
    <property type="match status" value="2"/>
</dbReference>
<dbReference type="EMBL" id="BAAARV010000120">
    <property type="protein sequence ID" value="GAA2389898.1"/>
    <property type="molecule type" value="Genomic_DNA"/>
</dbReference>
<reference evidence="6 7" key="1">
    <citation type="journal article" date="2019" name="Int. J. Syst. Evol. Microbiol.">
        <title>The Global Catalogue of Microorganisms (GCM) 10K type strain sequencing project: providing services to taxonomists for standard genome sequencing and annotation.</title>
        <authorList>
            <consortium name="The Broad Institute Genomics Platform"/>
            <consortium name="The Broad Institute Genome Sequencing Center for Infectious Disease"/>
            <person name="Wu L."/>
            <person name="Ma J."/>
        </authorList>
    </citation>
    <scope>NUCLEOTIDE SEQUENCE [LARGE SCALE GENOMIC DNA]</scope>
    <source>
        <strain evidence="6 7">JCM 3272</strain>
    </source>
</reference>
<dbReference type="PANTHER" id="PTHR43776">
    <property type="entry name" value="TRANSPORT ATP-BINDING PROTEIN"/>
    <property type="match status" value="1"/>
</dbReference>